<reference evidence="1" key="1">
    <citation type="submission" date="2014-09" db="EMBL/GenBank/DDBJ databases">
        <authorList>
            <person name="Magalhaes I.L.F."/>
            <person name="Oliveira U."/>
            <person name="Santos F.R."/>
            <person name="Vidigal T.H.D.A."/>
            <person name="Brescovit A.D."/>
            <person name="Santos A.J."/>
        </authorList>
    </citation>
    <scope>NUCLEOTIDE SEQUENCE</scope>
    <source>
        <tissue evidence="1">Shoot tissue taken approximately 20 cm above the soil surface</tissue>
    </source>
</reference>
<name>A0A0A9ATB9_ARUDO</name>
<organism evidence="1">
    <name type="scientific">Arundo donax</name>
    <name type="common">Giant reed</name>
    <name type="synonym">Donax arundinaceus</name>
    <dbReference type="NCBI Taxonomy" id="35708"/>
    <lineage>
        <taxon>Eukaryota</taxon>
        <taxon>Viridiplantae</taxon>
        <taxon>Streptophyta</taxon>
        <taxon>Embryophyta</taxon>
        <taxon>Tracheophyta</taxon>
        <taxon>Spermatophyta</taxon>
        <taxon>Magnoliopsida</taxon>
        <taxon>Liliopsida</taxon>
        <taxon>Poales</taxon>
        <taxon>Poaceae</taxon>
        <taxon>PACMAD clade</taxon>
        <taxon>Arundinoideae</taxon>
        <taxon>Arundineae</taxon>
        <taxon>Arundo</taxon>
    </lineage>
</organism>
<dbReference type="AlphaFoldDB" id="A0A0A9ATB9"/>
<dbReference type="EMBL" id="GBRH01242901">
    <property type="protein sequence ID" value="JAD54994.1"/>
    <property type="molecule type" value="Transcribed_RNA"/>
</dbReference>
<proteinExistence type="predicted"/>
<reference evidence="1" key="2">
    <citation type="journal article" date="2015" name="Data Brief">
        <title>Shoot transcriptome of the giant reed, Arundo donax.</title>
        <authorList>
            <person name="Barrero R.A."/>
            <person name="Guerrero F.D."/>
            <person name="Moolhuijzen P."/>
            <person name="Goolsby J.A."/>
            <person name="Tidwell J."/>
            <person name="Bellgard S.E."/>
            <person name="Bellgard M.I."/>
        </authorList>
    </citation>
    <scope>NUCLEOTIDE SEQUENCE</scope>
    <source>
        <tissue evidence="1">Shoot tissue taken approximately 20 cm above the soil surface</tissue>
    </source>
</reference>
<protein>
    <submittedName>
        <fullName evidence="1">Uncharacterized protein</fullName>
    </submittedName>
</protein>
<accession>A0A0A9ATB9</accession>
<evidence type="ECO:0000313" key="1">
    <source>
        <dbReference type="EMBL" id="JAD54994.1"/>
    </source>
</evidence>
<sequence length="23" mass="2634">MISVPFRLTEQYTPASRSRSYSG</sequence>